<keyword evidence="14" id="KW-1185">Reference proteome</keyword>
<dbReference type="Gene3D" id="1.10.10.60">
    <property type="entry name" value="Homeodomain-like"/>
    <property type="match status" value="1"/>
</dbReference>
<dbReference type="PRINTS" id="PR00024">
    <property type="entry name" value="HOMEOBOX"/>
</dbReference>
<evidence type="ECO:0000313" key="13">
    <source>
        <dbReference type="Ensembl" id="ENSCABP00000007201.1"/>
    </source>
</evidence>
<name>A0A8C0GCL7_CHEAB</name>
<evidence type="ECO:0000256" key="10">
    <source>
        <dbReference type="RuleBase" id="RU000682"/>
    </source>
</evidence>
<proteinExistence type="inferred from homology"/>
<sequence length="500" mass="53131">MMERIRKEMILMERGLHSPTVGKRLSNLSDSAGNAVLEALENSQHTGRLSPRLTSASLHSTIGDIPAKGKFEIDTLFNLQHQNSESNVSSEIAPSESRKKISHYSEVAQEADMNSDVEVGCSALRSPTSLSSSQLKENNNKGYSESAPITTTSSSGSSLTSLHSSNALGSSGSGADQVRRYRTAFTREQIARLEKEFYRENYVSRPRRCELAAALNLPETTIKVWFQNRRMKDKRQRLAMSWPHPADPSFYTYMMTHAAATGSLPYPFHSHVPLHYYPHVGVTAAAAAAAASGAAAASPFATSIRPLDTFRALSHPYSRPELLCGFRHPGLVRSPAAAGRAQQQRAVAAAAARRGFLGAPGRLHCLLLPQLSQQPDGGGGRGAGLARLRLGFPLHCGLAAGGERLPALLGGRAEQNRGRLPGPAGGGAAHQITTPPAAGGDPFARGGGGPHPGSGKVPSIFASFAPPAFWRRHEPGKGAGTQTDISLHSSLTLWGPARGA</sequence>
<evidence type="ECO:0000259" key="12">
    <source>
        <dbReference type="PROSITE" id="PS50071"/>
    </source>
</evidence>
<dbReference type="PROSITE" id="PS00027">
    <property type="entry name" value="HOMEOBOX_1"/>
    <property type="match status" value="1"/>
</dbReference>
<feature type="DNA-binding region" description="Homeobox" evidence="9">
    <location>
        <begin position="178"/>
        <end position="237"/>
    </location>
</feature>
<dbReference type="PANTHER" id="PTHR46294">
    <property type="entry name" value="SEGMENTATION PROTEIN EVEN-SKIPPED"/>
    <property type="match status" value="1"/>
</dbReference>
<dbReference type="FunFam" id="1.10.10.60:FF:000367">
    <property type="entry name" value="homeobox even-skipped homolog protein 2"/>
    <property type="match status" value="1"/>
</dbReference>
<dbReference type="GO" id="GO:0005634">
    <property type="term" value="C:nucleus"/>
    <property type="evidence" value="ECO:0007669"/>
    <property type="project" value="UniProtKB-SubCell"/>
</dbReference>
<feature type="region of interest" description="Disordered" evidence="11">
    <location>
        <begin position="423"/>
        <end position="457"/>
    </location>
</feature>
<evidence type="ECO:0000256" key="2">
    <source>
        <dbReference type="ARBA" id="ARBA00022473"/>
    </source>
</evidence>
<dbReference type="SMART" id="SM00389">
    <property type="entry name" value="HOX"/>
    <property type="match status" value="1"/>
</dbReference>
<dbReference type="AlphaFoldDB" id="A0A8C0GCL7"/>
<dbReference type="Proteomes" id="UP000694404">
    <property type="component" value="Unplaced"/>
</dbReference>
<feature type="compositionally biased region" description="Low complexity" evidence="11">
    <location>
        <begin position="435"/>
        <end position="444"/>
    </location>
</feature>
<keyword evidence="3 9" id="KW-0238">DNA-binding</keyword>
<evidence type="ECO:0000256" key="4">
    <source>
        <dbReference type="ARBA" id="ARBA00023155"/>
    </source>
</evidence>
<evidence type="ECO:0000256" key="6">
    <source>
        <dbReference type="ARBA" id="ARBA00038449"/>
    </source>
</evidence>
<dbReference type="Pfam" id="PF00046">
    <property type="entry name" value="Homeodomain"/>
    <property type="match status" value="1"/>
</dbReference>
<dbReference type="InterPro" id="IPR052002">
    <property type="entry name" value="Even-skipped_HD"/>
</dbReference>
<dbReference type="PANTHER" id="PTHR46294:SF1">
    <property type="entry name" value="HOMEOBOX EVEN-SKIPPED HOMOLOG PROTEIN 2"/>
    <property type="match status" value="1"/>
</dbReference>
<dbReference type="SUPFAM" id="SSF46689">
    <property type="entry name" value="Homeodomain-like"/>
    <property type="match status" value="1"/>
</dbReference>
<dbReference type="GeneTree" id="ENSGT00940000161025"/>
<organism evidence="13 14">
    <name type="scientific">Chelonoidis abingdonii</name>
    <name type="common">Abingdon island giant tortoise</name>
    <name type="synonym">Testudo abingdonii</name>
    <dbReference type="NCBI Taxonomy" id="106734"/>
    <lineage>
        <taxon>Eukaryota</taxon>
        <taxon>Metazoa</taxon>
        <taxon>Chordata</taxon>
        <taxon>Craniata</taxon>
        <taxon>Vertebrata</taxon>
        <taxon>Euteleostomi</taxon>
        <taxon>Archelosauria</taxon>
        <taxon>Testudinata</taxon>
        <taxon>Testudines</taxon>
        <taxon>Cryptodira</taxon>
        <taxon>Durocryptodira</taxon>
        <taxon>Testudinoidea</taxon>
        <taxon>Testudinidae</taxon>
        <taxon>Chelonoidis</taxon>
    </lineage>
</organism>
<comment type="subcellular location">
    <subcellularLocation>
        <location evidence="1 9 10">Nucleus</location>
    </subcellularLocation>
</comment>
<dbReference type="InterPro" id="IPR017970">
    <property type="entry name" value="Homeobox_CS"/>
</dbReference>
<feature type="region of interest" description="Disordered" evidence="11">
    <location>
        <begin position="128"/>
        <end position="176"/>
    </location>
</feature>
<evidence type="ECO:0000256" key="1">
    <source>
        <dbReference type="ARBA" id="ARBA00004123"/>
    </source>
</evidence>
<reference evidence="13" key="1">
    <citation type="submission" date="2025-08" db="UniProtKB">
        <authorList>
            <consortium name="Ensembl"/>
        </authorList>
    </citation>
    <scope>IDENTIFICATION</scope>
</reference>
<protein>
    <recommendedName>
        <fullName evidence="7">Homeobox even-skipped homolog protein 2</fullName>
    </recommendedName>
    <alternativeName>
        <fullName evidence="8">EVX-2</fullName>
    </alternativeName>
</protein>
<dbReference type="Ensembl" id="ENSCABT00000007864.1">
    <property type="protein sequence ID" value="ENSCABP00000007201.1"/>
    <property type="gene ID" value="ENSCABG00000005465.1"/>
</dbReference>
<comment type="similarity">
    <text evidence="6">Belongs to the even-skipped homeobox family.</text>
</comment>
<feature type="domain" description="Homeobox" evidence="12">
    <location>
        <begin position="176"/>
        <end position="236"/>
    </location>
</feature>
<evidence type="ECO:0000256" key="5">
    <source>
        <dbReference type="ARBA" id="ARBA00023242"/>
    </source>
</evidence>
<evidence type="ECO:0000256" key="9">
    <source>
        <dbReference type="PROSITE-ProRule" id="PRU00108"/>
    </source>
</evidence>
<evidence type="ECO:0000313" key="14">
    <source>
        <dbReference type="Proteomes" id="UP000694404"/>
    </source>
</evidence>
<reference evidence="13" key="2">
    <citation type="submission" date="2025-09" db="UniProtKB">
        <authorList>
            <consortium name="Ensembl"/>
        </authorList>
    </citation>
    <scope>IDENTIFICATION</scope>
</reference>
<keyword evidence="4 9" id="KW-0371">Homeobox</keyword>
<dbReference type="InterPro" id="IPR020479">
    <property type="entry name" value="HD_metazoa"/>
</dbReference>
<dbReference type="GO" id="GO:0000978">
    <property type="term" value="F:RNA polymerase II cis-regulatory region sequence-specific DNA binding"/>
    <property type="evidence" value="ECO:0007669"/>
    <property type="project" value="TreeGrafter"/>
</dbReference>
<evidence type="ECO:0000256" key="11">
    <source>
        <dbReference type="SAM" id="MobiDB-lite"/>
    </source>
</evidence>
<keyword evidence="2" id="KW-0217">Developmental protein</keyword>
<dbReference type="InterPro" id="IPR009057">
    <property type="entry name" value="Homeodomain-like_sf"/>
</dbReference>
<keyword evidence="5 9" id="KW-0539">Nucleus</keyword>
<dbReference type="GO" id="GO:0000981">
    <property type="term" value="F:DNA-binding transcription factor activity, RNA polymerase II-specific"/>
    <property type="evidence" value="ECO:0007669"/>
    <property type="project" value="InterPro"/>
</dbReference>
<feature type="compositionally biased region" description="Low complexity" evidence="11">
    <location>
        <begin position="150"/>
        <end position="175"/>
    </location>
</feature>
<evidence type="ECO:0000256" key="8">
    <source>
        <dbReference type="ARBA" id="ARBA00080213"/>
    </source>
</evidence>
<evidence type="ECO:0000256" key="7">
    <source>
        <dbReference type="ARBA" id="ARBA00073188"/>
    </source>
</evidence>
<dbReference type="GO" id="GO:0035108">
    <property type="term" value="P:limb morphogenesis"/>
    <property type="evidence" value="ECO:0007669"/>
    <property type="project" value="Ensembl"/>
</dbReference>
<evidence type="ECO:0000256" key="3">
    <source>
        <dbReference type="ARBA" id="ARBA00023125"/>
    </source>
</evidence>
<dbReference type="CDD" id="cd00086">
    <property type="entry name" value="homeodomain"/>
    <property type="match status" value="1"/>
</dbReference>
<feature type="compositionally biased region" description="Polar residues" evidence="11">
    <location>
        <begin position="136"/>
        <end position="149"/>
    </location>
</feature>
<dbReference type="InterPro" id="IPR001356">
    <property type="entry name" value="HD"/>
</dbReference>
<gene>
    <name evidence="13" type="primary">EVX2</name>
</gene>
<accession>A0A8C0GCL7</accession>
<dbReference type="PROSITE" id="PS50071">
    <property type="entry name" value="HOMEOBOX_2"/>
    <property type="match status" value="1"/>
</dbReference>